<name>A0ABP6GIA1_9ACTN</name>
<accession>A0ABP6GIA1</accession>
<gene>
    <name evidence="5" type="ORF">GCM10010439_13010</name>
</gene>
<keyword evidence="2" id="KW-0378">Hydrolase</keyword>
<dbReference type="PANTHER" id="PTHR10412:SF11">
    <property type="entry name" value="MANNOSYL-OLIGOSACCHARIDE GLUCOSIDASE"/>
    <property type="match status" value="1"/>
</dbReference>
<evidence type="ECO:0000256" key="1">
    <source>
        <dbReference type="ARBA" id="ARBA00010833"/>
    </source>
</evidence>
<evidence type="ECO:0000256" key="2">
    <source>
        <dbReference type="ARBA" id="ARBA00022801"/>
    </source>
</evidence>
<dbReference type="EMBL" id="BAAATZ010000005">
    <property type="protein sequence ID" value="GAA2721854.1"/>
    <property type="molecule type" value="Genomic_DNA"/>
</dbReference>
<keyword evidence="6" id="KW-1185">Reference proteome</keyword>
<comment type="caution">
    <text evidence="5">The sequence shown here is derived from an EMBL/GenBank/DDBJ whole genome shotgun (WGS) entry which is preliminary data.</text>
</comment>
<dbReference type="RefSeq" id="WP_344449272.1">
    <property type="nucleotide sequence ID" value="NZ_BAAATZ010000005.1"/>
</dbReference>
<dbReference type="Proteomes" id="UP001501842">
    <property type="component" value="Unassembled WGS sequence"/>
</dbReference>
<feature type="domain" description="Mannosylglycerate hydrolase MGH1-like glycoside hydrolase" evidence="4">
    <location>
        <begin position="36"/>
        <end position="423"/>
    </location>
</feature>
<comment type="similarity">
    <text evidence="1">Belongs to the glycosyl hydrolase 63 family.</text>
</comment>
<dbReference type="SUPFAM" id="SSF48208">
    <property type="entry name" value="Six-hairpin glycosidases"/>
    <property type="match status" value="1"/>
</dbReference>
<dbReference type="InterPro" id="IPR012341">
    <property type="entry name" value="6hp_glycosidase-like_sf"/>
</dbReference>
<protein>
    <submittedName>
        <fullName evidence="5">Trehalase family glycosidase</fullName>
    </submittedName>
</protein>
<dbReference type="Gene3D" id="1.50.10.10">
    <property type="match status" value="1"/>
</dbReference>
<proteinExistence type="inferred from homology"/>
<evidence type="ECO:0000256" key="3">
    <source>
        <dbReference type="ARBA" id="ARBA00023295"/>
    </source>
</evidence>
<dbReference type="GO" id="GO:0016798">
    <property type="term" value="F:hydrolase activity, acting on glycosyl bonds"/>
    <property type="evidence" value="ECO:0007669"/>
    <property type="project" value="UniProtKB-KW"/>
</dbReference>
<reference evidence="6" key="1">
    <citation type="journal article" date="2019" name="Int. J. Syst. Evol. Microbiol.">
        <title>The Global Catalogue of Microorganisms (GCM) 10K type strain sequencing project: providing services to taxonomists for standard genome sequencing and annotation.</title>
        <authorList>
            <consortium name="The Broad Institute Genomics Platform"/>
            <consortium name="The Broad Institute Genome Sequencing Center for Infectious Disease"/>
            <person name="Wu L."/>
            <person name="Ma J."/>
        </authorList>
    </citation>
    <scope>NUCLEOTIDE SEQUENCE [LARGE SCALE GENOMIC DNA]</scope>
    <source>
        <strain evidence="6">JCM 8201</strain>
    </source>
</reference>
<dbReference type="InterPro" id="IPR008928">
    <property type="entry name" value="6-hairpin_glycosidase_sf"/>
</dbReference>
<evidence type="ECO:0000313" key="6">
    <source>
        <dbReference type="Proteomes" id="UP001501842"/>
    </source>
</evidence>
<keyword evidence="3 5" id="KW-0326">Glycosidase</keyword>
<sequence length="445" mass="48939">MGPRLNGDESSLWQAATRVLDANWTGIATTPSPGLYPHQWGWDSVFVSLGLARYRPERARQEIAGLLRAQWADGMVPHIVFNAGLVRQGYFPGPELWLSSRQPGAPRSVETSALTQPPLHAFAALRLHAAASSGGACSRDFLRWAYPKLAAQHEYLADVRDVGGEGLASICHPWESGMDNSPAWDRPLAAAQPPPTSYARLPVPRSIPAGVDHDRYVWLVTTFRDSGYDAGYLRDEHPFLVEDPLFNAVYLASTHALAEIAEVVGADPVPHREAAERLHDALVRRLWDDEQRCFHPLDLRTGKLIRVATAASFVPLLDPYLSAPMARRLADLMLSARFAGAAGYPMPTCDLQASAFDRAAYWRGPTWACTNWLLWAGALQQGFGSIADLLYDGTLRLVRQSGFREFFDPFDGSGRGSHDYSWTAALLLDLLAARDAVPEALTATE</sequence>
<evidence type="ECO:0000313" key="5">
    <source>
        <dbReference type="EMBL" id="GAA2721854.1"/>
    </source>
</evidence>
<dbReference type="InterPro" id="IPR004888">
    <property type="entry name" value="Glycoside_hydrolase_63"/>
</dbReference>
<organism evidence="5 6">
    <name type="scientific">Actinocorallia aurantiaca</name>
    <dbReference type="NCBI Taxonomy" id="46204"/>
    <lineage>
        <taxon>Bacteria</taxon>
        <taxon>Bacillati</taxon>
        <taxon>Actinomycetota</taxon>
        <taxon>Actinomycetes</taxon>
        <taxon>Streptosporangiales</taxon>
        <taxon>Thermomonosporaceae</taxon>
        <taxon>Actinocorallia</taxon>
    </lineage>
</organism>
<dbReference type="InterPro" id="IPR054491">
    <property type="entry name" value="MGH1-like_GH"/>
</dbReference>
<dbReference type="PANTHER" id="PTHR10412">
    <property type="entry name" value="MANNOSYL-OLIGOSACCHARIDE GLUCOSIDASE"/>
    <property type="match status" value="1"/>
</dbReference>
<dbReference type="Pfam" id="PF22422">
    <property type="entry name" value="MGH1-like_GH"/>
    <property type="match status" value="1"/>
</dbReference>
<evidence type="ECO:0000259" key="4">
    <source>
        <dbReference type="Pfam" id="PF22422"/>
    </source>
</evidence>